<sequence>MDFAEIFIHKGVNSLWIKRKNDGGITLSTPVDKLVEYPLRALKFL</sequence>
<evidence type="ECO:0000313" key="2">
    <source>
        <dbReference type="Proteomes" id="UP000271587"/>
    </source>
</evidence>
<protein>
    <submittedName>
        <fullName evidence="1">Uncharacterized protein</fullName>
    </submittedName>
</protein>
<evidence type="ECO:0000313" key="1">
    <source>
        <dbReference type="EMBL" id="AZA12435.1"/>
    </source>
</evidence>
<dbReference type="EMBL" id="CP033897">
    <property type="protein sequence ID" value="AZA12435.1"/>
    <property type="molecule type" value="Genomic_DNA"/>
</dbReference>
<gene>
    <name evidence="1" type="ORF">CGERO_10780</name>
</gene>
<reference evidence="1 2" key="1">
    <citation type="submission" date="2018-11" db="EMBL/GenBank/DDBJ databases">
        <authorList>
            <person name="Kleinhagauer T."/>
            <person name="Glaeser S.P."/>
            <person name="Spergser J."/>
            <person name="Ruckert C."/>
            <person name="Kaempfer P."/>
            <person name="Busse H.-J."/>
        </authorList>
    </citation>
    <scope>NUCLEOTIDE SEQUENCE [LARGE SCALE GENOMIC DNA]</scope>
    <source>
        <strain evidence="1 2">W8</strain>
    </source>
</reference>
<dbReference type="KEGG" id="cgk:CGERO_10780"/>
<organism evidence="1 2">
    <name type="scientific">Corynebacterium gerontici</name>
    <dbReference type="NCBI Taxonomy" id="2079234"/>
    <lineage>
        <taxon>Bacteria</taxon>
        <taxon>Bacillati</taxon>
        <taxon>Actinomycetota</taxon>
        <taxon>Actinomycetes</taxon>
        <taxon>Mycobacteriales</taxon>
        <taxon>Corynebacteriaceae</taxon>
        <taxon>Corynebacterium</taxon>
    </lineage>
</organism>
<keyword evidence="2" id="KW-1185">Reference proteome</keyword>
<dbReference type="Proteomes" id="UP000271587">
    <property type="component" value="Chromosome"/>
</dbReference>
<proteinExistence type="predicted"/>
<dbReference type="AlphaFoldDB" id="A0A3G6J304"/>
<accession>A0A3G6J304</accession>
<name>A0A3G6J304_9CORY</name>